<reference evidence="2" key="1">
    <citation type="submission" date="2019-08" db="EMBL/GenBank/DDBJ databases">
        <authorList>
            <person name="Kucharzyk K."/>
            <person name="Murdoch R.W."/>
            <person name="Higgins S."/>
            <person name="Loffler F."/>
        </authorList>
    </citation>
    <scope>NUCLEOTIDE SEQUENCE</scope>
</reference>
<feature type="transmembrane region" description="Helical" evidence="1">
    <location>
        <begin position="208"/>
        <end position="234"/>
    </location>
</feature>
<dbReference type="SUPFAM" id="SSF103473">
    <property type="entry name" value="MFS general substrate transporter"/>
    <property type="match status" value="1"/>
</dbReference>
<keyword evidence="1" id="KW-1133">Transmembrane helix</keyword>
<dbReference type="Pfam" id="PF07690">
    <property type="entry name" value="MFS_1"/>
    <property type="match status" value="2"/>
</dbReference>
<dbReference type="InterPro" id="IPR011701">
    <property type="entry name" value="MFS"/>
</dbReference>
<dbReference type="PANTHER" id="PTHR23518:SF2">
    <property type="entry name" value="MAJOR FACILITATOR SUPERFAMILY TRANSPORTER"/>
    <property type="match status" value="1"/>
</dbReference>
<comment type="caution">
    <text evidence="2">The sequence shown here is derived from an EMBL/GenBank/DDBJ whole genome shotgun (WGS) entry which is preliminary data.</text>
</comment>
<feature type="transmembrane region" description="Helical" evidence="1">
    <location>
        <begin position="268"/>
        <end position="288"/>
    </location>
</feature>
<feature type="transmembrane region" description="Helical" evidence="1">
    <location>
        <begin position="20"/>
        <end position="47"/>
    </location>
</feature>
<dbReference type="InterPro" id="IPR036259">
    <property type="entry name" value="MFS_trans_sf"/>
</dbReference>
<evidence type="ECO:0008006" key="3">
    <source>
        <dbReference type="Google" id="ProtNLM"/>
    </source>
</evidence>
<dbReference type="AlphaFoldDB" id="A0A645CIG8"/>
<accession>A0A645CIG8</accession>
<gene>
    <name evidence="2" type="ORF">SDC9_123736</name>
</gene>
<dbReference type="PANTHER" id="PTHR23518">
    <property type="entry name" value="C-METHYLTRANSFERASE"/>
    <property type="match status" value="1"/>
</dbReference>
<keyword evidence="1" id="KW-0472">Membrane</keyword>
<dbReference type="GO" id="GO:0022857">
    <property type="term" value="F:transmembrane transporter activity"/>
    <property type="evidence" value="ECO:0007669"/>
    <property type="project" value="InterPro"/>
</dbReference>
<sequence length="334" mass="36860">MLLFNALSLAGYIIVLVWQHWLALVLGAFLFLAWSALSLPATFAVVATSLDKRQHTMGIGVQSMIRRVPMMIGPLAGGWLITRFGWEQGVRFALLGCIALSAATALFQWSMAEAPEAESPRPSTAKPGLTFFGVVKSFNPTLRELLVSDILIRFCERLPYAFVILWAMNQGGVTAEQYGWLVAIEMVTAMLCYIPVAHLADKHGQRPFVFATFIFFTLFPVTLMFAHNFAWLAVAFAVRGLKEFGEPARKALIIAQARPELRARTYGAYYLIRDCVVTSGSFLGAWLWSISPQTNFIGASVCGGLGAVWFWKTIYRNGQTPDASATANRATTQT</sequence>
<proteinExistence type="predicted"/>
<feature type="transmembrane region" description="Helical" evidence="1">
    <location>
        <begin position="178"/>
        <end position="196"/>
    </location>
</feature>
<evidence type="ECO:0000313" key="2">
    <source>
        <dbReference type="EMBL" id="MPM76737.1"/>
    </source>
</evidence>
<organism evidence="2">
    <name type="scientific">bioreactor metagenome</name>
    <dbReference type="NCBI Taxonomy" id="1076179"/>
    <lineage>
        <taxon>unclassified sequences</taxon>
        <taxon>metagenomes</taxon>
        <taxon>ecological metagenomes</taxon>
    </lineage>
</organism>
<dbReference type="Gene3D" id="1.20.1250.20">
    <property type="entry name" value="MFS general substrate transporter like domains"/>
    <property type="match status" value="2"/>
</dbReference>
<evidence type="ECO:0000256" key="1">
    <source>
        <dbReference type="SAM" id="Phobius"/>
    </source>
</evidence>
<feature type="transmembrane region" description="Helical" evidence="1">
    <location>
        <begin position="294"/>
        <end position="311"/>
    </location>
</feature>
<name>A0A645CIG8_9ZZZZ</name>
<dbReference type="EMBL" id="VSSQ01027467">
    <property type="protein sequence ID" value="MPM76737.1"/>
    <property type="molecule type" value="Genomic_DNA"/>
</dbReference>
<protein>
    <recommendedName>
        <fullName evidence="3">Major facilitator superfamily (MFS) profile domain-containing protein</fullName>
    </recommendedName>
</protein>
<keyword evidence="1" id="KW-0812">Transmembrane</keyword>